<comment type="subcellular location">
    <subcellularLocation>
        <location evidence="1">Cell outer membrane</location>
    </subcellularLocation>
</comment>
<name>A0A4R3KMS6_9SPHI</name>
<dbReference type="Proteomes" id="UP000295807">
    <property type="component" value="Unassembled WGS sequence"/>
</dbReference>
<keyword evidence="3 6" id="KW-0732">Signal</keyword>
<protein>
    <submittedName>
        <fullName evidence="9">Putative outer membrane starch-binding protein</fullName>
    </submittedName>
</protein>
<feature type="domain" description="RagB/SusD" evidence="7">
    <location>
        <begin position="318"/>
        <end position="633"/>
    </location>
</feature>
<evidence type="ECO:0000259" key="8">
    <source>
        <dbReference type="Pfam" id="PF14322"/>
    </source>
</evidence>
<evidence type="ECO:0000256" key="6">
    <source>
        <dbReference type="SAM" id="SignalP"/>
    </source>
</evidence>
<dbReference type="Gene3D" id="1.25.40.390">
    <property type="match status" value="1"/>
</dbReference>
<accession>A0A4R3KMS6</accession>
<feature type="signal peptide" evidence="6">
    <location>
        <begin position="1"/>
        <end position="22"/>
    </location>
</feature>
<feature type="domain" description="SusD-like N-terminal" evidence="8">
    <location>
        <begin position="110"/>
        <end position="228"/>
    </location>
</feature>
<dbReference type="GO" id="GO:0009279">
    <property type="term" value="C:cell outer membrane"/>
    <property type="evidence" value="ECO:0007669"/>
    <property type="project" value="UniProtKB-SubCell"/>
</dbReference>
<dbReference type="PROSITE" id="PS51257">
    <property type="entry name" value="PROKAR_LIPOPROTEIN"/>
    <property type="match status" value="1"/>
</dbReference>
<dbReference type="RefSeq" id="WP_132130093.1">
    <property type="nucleotide sequence ID" value="NZ_CP042432.1"/>
</dbReference>
<evidence type="ECO:0000256" key="1">
    <source>
        <dbReference type="ARBA" id="ARBA00004442"/>
    </source>
</evidence>
<dbReference type="Pfam" id="PF14322">
    <property type="entry name" value="SusD-like_3"/>
    <property type="match status" value="1"/>
</dbReference>
<evidence type="ECO:0000256" key="4">
    <source>
        <dbReference type="ARBA" id="ARBA00023136"/>
    </source>
</evidence>
<evidence type="ECO:0000256" key="2">
    <source>
        <dbReference type="ARBA" id="ARBA00006275"/>
    </source>
</evidence>
<dbReference type="EMBL" id="SMAD01000011">
    <property type="protein sequence ID" value="TCS85672.1"/>
    <property type="molecule type" value="Genomic_DNA"/>
</dbReference>
<dbReference type="OrthoDB" id="608091at2"/>
<evidence type="ECO:0000256" key="3">
    <source>
        <dbReference type="ARBA" id="ARBA00022729"/>
    </source>
</evidence>
<gene>
    <name evidence="9" type="ORF">EDD80_11174</name>
</gene>
<organism evidence="9 10">
    <name type="scientific">Anseongella ginsenosidimutans</name>
    <dbReference type="NCBI Taxonomy" id="496056"/>
    <lineage>
        <taxon>Bacteria</taxon>
        <taxon>Pseudomonadati</taxon>
        <taxon>Bacteroidota</taxon>
        <taxon>Sphingobacteriia</taxon>
        <taxon>Sphingobacteriales</taxon>
        <taxon>Sphingobacteriaceae</taxon>
        <taxon>Anseongella</taxon>
    </lineage>
</organism>
<dbReference type="InterPro" id="IPR012944">
    <property type="entry name" value="SusD_RagB_dom"/>
</dbReference>
<evidence type="ECO:0000313" key="9">
    <source>
        <dbReference type="EMBL" id="TCS85672.1"/>
    </source>
</evidence>
<comment type="caution">
    <text evidence="9">The sequence shown here is derived from an EMBL/GenBank/DDBJ whole genome shotgun (WGS) entry which is preliminary data.</text>
</comment>
<comment type="similarity">
    <text evidence="2">Belongs to the SusD family.</text>
</comment>
<sequence>MKKFIKKISLALVLLSTFSACNNYMDIVPDNVATIDYAFRLRSTAQRFLFTCYSYMPAHSGINENAAFLAGDELWLPPTNTSPAWLIARGNQRIVDPYVNFWQGSQGGQDLYEGIRQCNVFLENIESVPDLPIWERERWVAEVLFLKAYYHYWLLRMYGPIVLVKENLPIYAERDEVQIPRSTVDECFDYVVSLLDEAIVNLPDRIDFEIEELGRTTKTIALSVKAKVLMTAASPLFNGNSDYVGFNGPDGTPMFNTTPDPEKWNRALAACREAIEFAEGQGHELYYYNPQFTPFDLSDTTLIKLNIRGSVTEKWNSEIIWANTNSMSSTMQARATPRGLDPARADNGATSGLIAPPLKIAHMYYSSNGVPIDEDKDYDYNNRFGLQMATGDDRFNLKEGYTTANLHFNREYRFYASLGFDGGIWYGQGKFDDKGDMFFVSSKQGQPAAAINLASYSTTGYWPKKLVNINNVIGETTYTREDYPWPVIRLADLYLLYAEALNEVQGPGGEVYDYIDRVRARAGLDGVVNSWAQHSTNPNKYATKEGLRDIIHRERLIELSFEGHRLWDLRRWKEALQELNKPITGWDLQQPTPEGYYREKLIFNQTFSTRDYFWPLNENVLLTNTKLSQNPGW</sequence>
<keyword evidence="10" id="KW-1185">Reference proteome</keyword>
<keyword evidence="4" id="KW-0472">Membrane</keyword>
<evidence type="ECO:0000313" key="10">
    <source>
        <dbReference type="Proteomes" id="UP000295807"/>
    </source>
</evidence>
<dbReference type="SUPFAM" id="SSF48452">
    <property type="entry name" value="TPR-like"/>
    <property type="match status" value="1"/>
</dbReference>
<dbReference type="InterPro" id="IPR011990">
    <property type="entry name" value="TPR-like_helical_dom_sf"/>
</dbReference>
<evidence type="ECO:0000259" key="7">
    <source>
        <dbReference type="Pfam" id="PF07980"/>
    </source>
</evidence>
<feature type="chain" id="PRO_5020803134" evidence="6">
    <location>
        <begin position="23"/>
        <end position="633"/>
    </location>
</feature>
<dbReference type="Pfam" id="PF07980">
    <property type="entry name" value="SusD_RagB"/>
    <property type="match status" value="1"/>
</dbReference>
<reference evidence="9 10" key="1">
    <citation type="submission" date="2019-03" db="EMBL/GenBank/DDBJ databases">
        <title>Genomic Encyclopedia of Type Strains, Phase IV (KMG-IV): sequencing the most valuable type-strain genomes for metagenomic binning, comparative biology and taxonomic classification.</title>
        <authorList>
            <person name="Goeker M."/>
        </authorList>
    </citation>
    <scope>NUCLEOTIDE SEQUENCE [LARGE SCALE GENOMIC DNA]</scope>
    <source>
        <strain evidence="9 10">DSM 21100</strain>
    </source>
</reference>
<keyword evidence="5" id="KW-0998">Cell outer membrane</keyword>
<proteinExistence type="inferred from homology"/>
<evidence type="ECO:0000256" key="5">
    <source>
        <dbReference type="ARBA" id="ARBA00023237"/>
    </source>
</evidence>
<dbReference type="InterPro" id="IPR033985">
    <property type="entry name" value="SusD-like_N"/>
</dbReference>
<dbReference type="AlphaFoldDB" id="A0A4R3KMS6"/>